<dbReference type="Gene3D" id="2.60.40.4100">
    <property type="entry name" value="Zona pellucida, ZP-C domain"/>
    <property type="match status" value="1"/>
</dbReference>
<keyword evidence="3" id="KW-1003">Cell membrane</keyword>
<keyword evidence="6 9" id="KW-1133">Transmembrane helix</keyword>
<feature type="signal peptide" evidence="10">
    <location>
        <begin position="1"/>
        <end position="35"/>
    </location>
</feature>
<accession>A0A7E4V1A9</accession>
<keyword evidence="7 9" id="KW-0472">Membrane</keyword>
<evidence type="ECO:0000313" key="13">
    <source>
        <dbReference type="WBParaSite" id="Pan_g15313.t1"/>
    </source>
</evidence>
<dbReference type="WBParaSite" id="Pan_g15313.t1">
    <property type="protein sequence ID" value="Pan_g15313.t1"/>
    <property type="gene ID" value="Pan_g15313"/>
</dbReference>
<evidence type="ECO:0000256" key="2">
    <source>
        <dbReference type="ARBA" id="ARBA00022460"/>
    </source>
</evidence>
<dbReference type="InterPro" id="IPR001507">
    <property type="entry name" value="ZP_dom"/>
</dbReference>
<dbReference type="GO" id="GO:0042302">
    <property type="term" value="F:structural constituent of cuticle"/>
    <property type="evidence" value="ECO:0007669"/>
    <property type="project" value="UniProtKB-KW"/>
</dbReference>
<evidence type="ECO:0000256" key="6">
    <source>
        <dbReference type="ARBA" id="ARBA00022989"/>
    </source>
</evidence>
<evidence type="ECO:0000256" key="5">
    <source>
        <dbReference type="ARBA" id="ARBA00022729"/>
    </source>
</evidence>
<evidence type="ECO:0000313" key="12">
    <source>
        <dbReference type="Proteomes" id="UP000492821"/>
    </source>
</evidence>
<feature type="chain" id="PRO_5028915110" evidence="10">
    <location>
        <begin position="36"/>
        <end position="467"/>
    </location>
</feature>
<keyword evidence="5 10" id="KW-0732">Signal</keyword>
<reference evidence="12" key="1">
    <citation type="journal article" date="2013" name="Genetics">
        <title>The draft genome and transcriptome of Panagrellus redivivus are shaped by the harsh demands of a free-living lifestyle.</title>
        <authorList>
            <person name="Srinivasan J."/>
            <person name="Dillman A.R."/>
            <person name="Macchietto M.G."/>
            <person name="Heikkinen L."/>
            <person name="Lakso M."/>
            <person name="Fracchia K.M."/>
            <person name="Antoshechkin I."/>
            <person name="Mortazavi A."/>
            <person name="Wong G."/>
            <person name="Sternberg P.W."/>
        </authorList>
    </citation>
    <scope>NUCLEOTIDE SEQUENCE [LARGE SCALE GENOMIC DNA]</scope>
    <source>
        <strain evidence="12">MT8872</strain>
    </source>
</reference>
<evidence type="ECO:0000256" key="10">
    <source>
        <dbReference type="SAM" id="SignalP"/>
    </source>
</evidence>
<dbReference type="InterPro" id="IPR042235">
    <property type="entry name" value="ZP-C_dom"/>
</dbReference>
<dbReference type="Proteomes" id="UP000492821">
    <property type="component" value="Unassembled WGS sequence"/>
</dbReference>
<dbReference type="Pfam" id="PF25057">
    <property type="entry name" value="CUT_N"/>
    <property type="match status" value="1"/>
</dbReference>
<dbReference type="InterPro" id="IPR057475">
    <property type="entry name" value="CUT_C"/>
</dbReference>
<dbReference type="PROSITE" id="PS51034">
    <property type="entry name" value="ZP_2"/>
    <property type="match status" value="1"/>
</dbReference>
<dbReference type="AlphaFoldDB" id="A0A7E4V1A9"/>
<feature type="region of interest" description="Disordered" evidence="8">
    <location>
        <begin position="402"/>
        <end position="421"/>
    </location>
</feature>
<organism evidence="12 13">
    <name type="scientific">Panagrellus redivivus</name>
    <name type="common">Microworm</name>
    <dbReference type="NCBI Taxonomy" id="6233"/>
    <lineage>
        <taxon>Eukaryota</taxon>
        <taxon>Metazoa</taxon>
        <taxon>Ecdysozoa</taxon>
        <taxon>Nematoda</taxon>
        <taxon>Chromadorea</taxon>
        <taxon>Rhabditida</taxon>
        <taxon>Tylenchina</taxon>
        <taxon>Panagrolaimomorpha</taxon>
        <taxon>Panagrolaimoidea</taxon>
        <taxon>Panagrolaimidae</taxon>
        <taxon>Panagrellus</taxon>
    </lineage>
</organism>
<proteinExistence type="predicted"/>
<keyword evidence="2" id="KW-0193">Cuticle</keyword>
<dbReference type="Pfam" id="PF25301">
    <property type="entry name" value="CUT_C"/>
    <property type="match status" value="1"/>
</dbReference>
<evidence type="ECO:0000259" key="11">
    <source>
        <dbReference type="PROSITE" id="PS51034"/>
    </source>
</evidence>
<dbReference type="GO" id="GO:0005886">
    <property type="term" value="C:plasma membrane"/>
    <property type="evidence" value="ECO:0007669"/>
    <property type="project" value="UniProtKB-SubCell"/>
</dbReference>
<dbReference type="InterPro" id="IPR056953">
    <property type="entry name" value="CUT_N"/>
</dbReference>
<dbReference type="PANTHER" id="PTHR22907">
    <property type="entry name" value="GH04558P"/>
    <property type="match status" value="1"/>
</dbReference>
<sequence>MSLSNSHPIHPDLMSRKMLLFVGTVLLCLVATVDGYKGLDLPSVYYRNIKSNIHRVNGAKIKPMPKPIITKAITLTPTPICRENSIGIEFPITGFSGSRIFVSRYEDNPGCVRHFTESDDDARFELPLQSMSCGLKSRQMSSPRPGIEYTVTLVVSYGHDRMTEDDEIFSVNCRYHAREMATAAFMQVSPYAKIYLISDNNTPHCRYSLHVGGVDGPNAENAQLGQNVYHTWRCDGHNYAIKVYECYVTDGVNKRYMLIDENGCSKDRSIMPELSYDPDRTLVYANSKVFKFSDTTKMYFNCLLYMCPKKDPSCRQQIPPACGAVPASDENNLRRKRFSSLRNGMHEYNLNGSTGYRYFRDLNSGRDARMQQPQLRDDPIDPEGFVHAVEAVTRAPTAPVIQYEVPPQNPTPKNQDPPLCEKDDPYSSPTFMVLIVCNFISLFIATVAMLALYRKRFSAKFQVSNVN</sequence>
<evidence type="ECO:0000256" key="9">
    <source>
        <dbReference type="SAM" id="Phobius"/>
    </source>
</evidence>
<evidence type="ECO:0000256" key="7">
    <source>
        <dbReference type="ARBA" id="ARBA00023136"/>
    </source>
</evidence>
<evidence type="ECO:0000256" key="4">
    <source>
        <dbReference type="ARBA" id="ARBA00022692"/>
    </source>
</evidence>
<dbReference type="SMART" id="SM00241">
    <property type="entry name" value="ZP"/>
    <property type="match status" value="1"/>
</dbReference>
<evidence type="ECO:0000256" key="8">
    <source>
        <dbReference type="SAM" id="MobiDB-lite"/>
    </source>
</evidence>
<name>A0A7E4V1A9_PANRE</name>
<feature type="transmembrane region" description="Helical" evidence="9">
    <location>
        <begin position="431"/>
        <end position="453"/>
    </location>
</feature>
<keyword evidence="12" id="KW-1185">Reference proteome</keyword>
<keyword evidence="4 9" id="KW-0812">Transmembrane</keyword>
<dbReference type="InterPro" id="IPR051962">
    <property type="entry name" value="Cuticlin"/>
</dbReference>
<evidence type="ECO:0000256" key="3">
    <source>
        <dbReference type="ARBA" id="ARBA00022475"/>
    </source>
</evidence>
<protein>
    <submittedName>
        <fullName evidence="13">ZP domain-containing protein</fullName>
    </submittedName>
</protein>
<reference evidence="13" key="2">
    <citation type="submission" date="2020-10" db="UniProtKB">
        <authorList>
            <consortium name="WormBaseParasite"/>
        </authorList>
    </citation>
    <scope>IDENTIFICATION</scope>
</reference>
<feature type="domain" description="ZP" evidence="11">
    <location>
        <begin position="80"/>
        <end position="321"/>
    </location>
</feature>
<comment type="subcellular location">
    <subcellularLocation>
        <location evidence="1">Cell membrane</location>
        <topology evidence="1">Single-pass type I membrane protein</topology>
    </subcellularLocation>
</comment>
<dbReference type="PANTHER" id="PTHR22907:SF14">
    <property type="entry name" value="ZP DOMAIN-CONTAINING PROTEIN"/>
    <property type="match status" value="1"/>
</dbReference>
<evidence type="ECO:0000256" key="1">
    <source>
        <dbReference type="ARBA" id="ARBA00004251"/>
    </source>
</evidence>